<dbReference type="SUPFAM" id="SSF81340">
    <property type="entry name" value="Clc chloride channel"/>
    <property type="match status" value="1"/>
</dbReference>
<evidence type="ECO:0000256" key="6">
    <source>
        <dbReference type="SAM" id="Phobius"/>
    </source>
</evidence>
<dbReference type="RefSeq" id="WP_130418227.1">
    <property type="nucleotide sequence ID" value="NZ_SHKW01000001.1"/>
</dbReference>
<dbReference type="InterPro" id="IPR001807">
    <property type="entry name" value="ClC"/>
</dbReference>
<dbReference type="GO" id="GO:0016020">
    <property type="term" value="C:membrane"/>
    <property type="evidence" value="ECO:0007669"/>
    <property type="project" value="UniProtKB-SubCell"/>
</dbReference>
<keyword evidence="3 6" id="KW-1133">Transmembrane helix</keyword>
<dbReference type="GO" id="GO:0015108">
    <property type="term" value="F:chloride transmembrane transporter activity"/>
    <property type="evidence" value="ECO:0007669"/>
    <property type="project" value="InterPro"/>
</dbReference>
<gene>
    <name evidence="7" type="ORF">BDD14_1543</name>
</gene>
<feature type="transmembrane region" description="Helical" evidence="6">
    <location>
        <begin position="176"/>
        <end position="196"/>
    </location>
</feature>
<dbReference type="EMBL" id="SHKW01000001">
    <property type="protein sequence ID" value="RZU40118.1"/>
    <property type="molecule type" value="Genomic_DNA"/>
</dbReference>
<reference evidence="7 8" key="1">
    <citation type="submission" date="2019-02" db="EMBL/GenBank/DDBJ databases">
        <title>Genomic Encyclopedia of Archaeal and Bacterial Type Strains, Phase II (KMG-II): from individual species to whole genera.</title>
        <authorList>
            <person name="Goeker M."/>
        </authorList>
    </citation>
    <scope>NUCLEOTIDE SEQUENCE [LARGE SCALE GENOMIC DNA]</scope>
    <source>
        <strain evidence="7 8">DSM 18101</strain>
    </source>
</reference>
<sequence length="452" mass="47943">MLKSRPFSQSEFVSILRYLVRWTPVGVLAGILGGSASALLLWSLVVATDVRESHKWLISLLPLAGLLVGVLYRSFGTSVEAGNNLILDEIHDPKQTIPVRMTPLILMGTFLTHLFGGSAGREGTAIQTGASLADQLAKPFRMNPHERRILLMAGISAGFASVFGTPLAGAIFGMEVLAFGVISYSAIAPCFIAAFIGDLTTSAWGVHHTIYRITDIPIFDVRKIFIAAIAGAVFGLVGKGFAKTTHAIHHRFKKHVAWPPLRPFIGGILVAVAVFTLGTTKYIGLGIPTIVAAFHGRQAPYDFAAKFLFTAVTLGAGFKGGEVTPLFFIGATLGNALSYVLPLPPSLLAGMGFVAVFAGAANTPISSTLMAMELFGAEAGTYAAVACVASYLFSGHAGIYLAQRVGSSKHLHLIEEEGLSLAMVAKRRNHPHLETSSALADSQLTEDELQAE</sequence>
<feature type="region of interest" description="Disordered" evidence="5">
    <location>
        <begin position="433"/>
        <end position="452"/>
    </location>
</feature>
<dbReference type="Pfam" id="PF00654">
    <property type="entry name" value="Voltage_CLC"/>
    <property type="match status" value="1"/>
</dbReference>
<dbReference type="OrthoDB" id="9767361at2"/>
<dbReference type="AlphaFoldDB" id="A0A4Q7YRI9"/>
<dbReference type="Gene3D" id="1.10.3080.10">
    <property type="entry name" value="Clc chloride channel"/>
    <property type="match status" value="1"/>
</dbReference>
<feature type="transmembrane region" description="Helical" evidence="6">
    <location>
        <begin position="303"/>
        <end position="329"/>
    </location>
</feature>
<evidence type="ECO:0000256" key="4">
    <source>
        <dbReference type="ARBA" id="ARBA00023136"/>
    </source>
</evidence>
<proteinExistence type="predicted"/>
<feature type="transmembrane region" description="Helical" evidence="6">
    <location>
        <begin position="381"/>
        <end position="402"/>
    </location>
</feature>
<feature type="compositionally biased region" description="Polar residues" evidence="5">
    <location>
        <begin position="434"/>
        <end position="443"/>
    </location>
</feature>
<keyword evidence="8" id="KW-1185">Reference proteome</keyword>
<keyword evidence="2 6" id="KW-0812">Transmembrane</keyword>
<evidence type="ECO:0000256" key="2">
    <source>
        <dbReference type="ARBA" id="ARBA00022692"/>
    </source>
</evidence>
<dbReference type="InterPro" id="IPR014743">
    <property type="entry name" value="Cl-channel_core"/>
</dbReference>
<evidence type="ECO:0000256" key="1">
    <source>
        <dbReference type="ARBA" id="ARBA00004141"/>
    </source>
</evidence>
<keyword evidence="4 6" id="KW-0472">Membrane</keyword>
<dbReference type="InterPro" id="IPR050368">
    <property type="entry name" value="ClC-type_chloride_channel"/>
</dbReference>
<comment type="subcellular location">
    <subcellularLocation>
        <location evidence="1">Membrane</location>
        <topology evidence="1">Multi-pass membrane protein</topology>
    </subcellularLocation>
</comment>
<dbReference type="CDD" id="cd03682">
    <property type="entry name" value="ClC_sycA_like"/>
    <property type="match status" value="1"/>
</dbReference>
<feature type="transmembrane region" description="Helical" evidence="6">
    <location>
        <begin position="336"/>
        <end position="361"/>
    </location>
</feature>
<name>A0A4Q7YRI9_9BACT</name>
<organism evidence="7 8">
    <name type="scientific">Edaphobacter modestus</name>
    <dbReference type="NCBI Taxonomy" id="388466"/>
    <lineage>
        <taxon>Bacteria</taxon>
        <taxon>Pseudomonadati</taxon>
        <taxon>Acidobacteriota</taxon>
        <taxon>Terriglobia</taxon>
        <taxon>Terriglobales</taxon>
        <taxon>Acidobacteriaceae</taxon>
        <taxon>Edaphobacter</taxon>
    </lineage>
</organism>
<dbReference type="PANTHER" id="PTHR43427">
    <property type="entry name" value="CHLORIDE CHANNEL PROTEIN CLC-E"/>
    <property type="match status" value="1"/>
</dbReference>
<evidence type="ECO:0000256" key="5">
    <source>
        <dbReference type="SAM" id="MobiDB-lite"/>
    </source>
</evidence>
<accession>A0A4Q7YRI9</accession>
<protein>
    <submittedName>
        <fullName evidence="7">H+/Cl-antiporter ClcA</fullName>
    </submittedName>
</protein>
<evidence type="ECO:0000256" key="3">
    <source>
        <dbReference type="ARBA" id="ARBA00022989"/>
    </source>
</evidence>
<dbReference type="PANTHER" id="PTHR43427:SF12">
    <property type="entry name" value="CHLORIDE TRANSPORTER"/>
    <property type="match status" value="1"/>
</dbReference>
<feature type="transmembrane region" description="Helical" evidence="6">
    <location>
        <begin position="263"/>
        <end position="283"/>
    </location>
</feature>
<feature type="transmembrane region" description="Helical" evidence="6">
    <location>
        <begin position="56"/>
        <end position="75"/>
    </location>
</feature>
<feature type="transmembrane region" description="Helical" evidence="6">
    <location>
        <begin position="149"/>
        <end position="169"/>
    </location>
</feature>
<comment type="caution">
    <text evidence="7">The sequence shown here is derived from an EMBL/GenBank/DDBJ whole genome shotgun (WGS) entry which is preliminary data.</text>
</comment>
<evidence type="ECO:0000313" key="7">
    <source>
        <dbReference type="EMBL" id="RZU40118.1"/>
    </source>
</evidence>
<dbReference type="Proteomes" id="UP000292958">
    <property type="component" value="Unassembled WGS sequence"/>
</dbReference>
<feature type="transmembrane region" description="Helical" evidence="6">
    <location>
        <begin position="224"/>
        <end position="242"/>
    </location>
</feature>
<evidence type="ECO:0000313" key="8">
    <source>
        <dbReference type="Proteomes" id="UP000292958"/>
    </source>
</evidence>
<feature type="transmembrane region" description="Helical" evidence="6">
    <location>
        <begin position="20"/>
        <end position="44"/>
    </location>
</feature>